<dbReference type="EMBL" id="APPC01000001">
    <property type="protein sequence ID" value="ENU94176.1"/>
    <property type="molecule type" value="Genomic_DNA"/>
</dbReference>
<feature type="domain" description="Photolyase/cryptochrome alpha/beta" evidence="15">
    <location>
        <begin position="4"/>
        <end position="136"/>
    </location>
</feature>
<sequence>MSTAYQLIWFRQDLRIQDHAALWHATQAGPTIAVVILSPEQWQLHDDAPIKTEFYLRQLQSLKDGLASLNIPLLIQTTPLWKDVPEYFATLMQQLPIQNVYANIELGINELKRDQAVQKLLNQQAKELVLFHDRTLFPVGSIRNQSNLPYQVFGAFKKTCYQRLQPALPQCYPTPAPQQAITDLKSSSQTDLETLQLKYKQQIKHIQDLEWQIGEAYALKQLDQFVEEQLNEYTTGRDFPARSGTSQLSAYLNIGIISIRQCLQALFRQQQGHFEIQSDGQQSWLDELLWREFYQHILFDFPRVSRHLPFKQSTQNIPWRDDPVALEKWQQGQTGIPIIDAGMRQMLATGWMHNRVRMICAMFLSKNLLIDWRKGEQWFMQHLIDGDLSANNGGWQWCASTGTDSVPYFRIFNPISQSQKFDPEGEYIRKWVPELAQIDKKIIHEPYTKNHSLTLDYPHPMVDLKLSRTRAIEAFKAHLS</sequence>
<feature type="binding site" evidence="12">
    <location>
        <begin position="287"/>
        <end position="294"/>
    </location>
    <ligand>
        <name>FAD</name>
        <dbReference type="ChEBI" id="CHEBI:57692"/>
    </ligand>
</feature>
<gene>
    <name evidence="16" type="ORF">F971_00070</name>
</gene>
<dbReference type="SUPFAM" id="SSF52425">
    <property type="entry name" value="Cryptochrome/photolyase, N-terminal domain"/>
    <property type="match status" value="1"/>
</dbReference>
<evidence type="ECO:0000256" key="4">
    <source>
        <dbReference type="ARBA" id="ARBA00014046"/>
    </source>
</evidence>
<evidence type="ECO:0000256" key="10">
    <source>
        <dbReference type="ARBA" id="ARBA00059220"/>
    </source>
</evidence>
<protein>
    <recommendedName>
        <fullName evidence="4">Deoxyribodipyrimidine photo-lyase</fullName>
        <ecNumber evidence="3">4.1.99.3</ecNumber>
    </recommendedName>
    <alternativeName>
        <fullName evidence="8">DNA photolyase</fullName>
    </alternativeName>
    <alternativeName>
        <fullName evidence="11">Photoreactivating enzyme</fullName>
    </alternativeName>
</protein>
<evidence type="ECO:0000256" key="6">
    <source>
        <dbReference type="ARBA" id="ARBA00022827"/>
    </source>
</evidence>
<evidence type="ECO:0000256" key="3">
    <source>
        <dbReference type="ARBA" id="ARBA00013149"/>
    </source>
</evidence>
<dbReference type="PRINTS" id="PR00147">
    <property type="entry name" value="DNAPHOTLYASE"/>
</dbReference>
<dbReference type="HOGENOM" id="CLU_010348_2_1_6"/>
<keyword evidence="5 12" id="KW-0285">Flavoprotein</keyword>
<comment type="catalytic activity">
    <reaction evidence="9">
        <text>cyclobutadipyrimidine (in DNA) = 2 pyrimidine residues (in DNA).</text>
        <dbReference type="EC" id="4.1.99.3"/>
    </reaction>
</comment>
<reference evidence="16 17" key="1">
    <citation type="submission" date="2013-02" db="EMBL/GenBank/DDBJ databases">
        <title>The Genome Sequence of Acinetobacter sp. NIPH 758.</title>
        <authorList>
            <consortium name="The Broad Institute Genome Sequencing Platform"/>
            <consortium name="The Broad Institute Genome Sequencing Center for Infectious Disease"/>
            <person name="Cerqueira G."/>
            <person name="Feldgarden M."/>
            <person name="Courvalin P."/>
            <person name="Perichon B."/>
            <person name="Grillot-Courvalin C."/>
            <person name="Clermont D."/>
            <person name="Rocha E."/>
            <person name="Yoon E.-J."/>
            <person name="Nemec A."/>
            <person name="Walker B."/>
            <person name="Young S.K."/>
            <person name="Zeng Q."/>
            <person name="Gargeya S."/>
            <person name="Fitzgerald M."/>
            <person name="Haas B."/>
            <person name="Abouelleil A."/>
            <person name="Alvarado L."/>
            <person name="Arachchi H.M."/>
            <person name="Berlin A.M."/>
            <person name="Chapman S.B."/>
            <person name="Dewar J."/>
            <person name="Goldberg J."/>
            <person name="Griggs A."/>
            <person name="Gujja S."/>
            <person name="Hansen M."/>
            <person name="Howarth C."/>
            <person name="Imamovic A."/>
            <person name="Larimer J."/>
            <person name="McCowan C."/>
            <person name="Murphy C."/>
            <person name="Neiman D."/>
            <person name="Pearson M."/>
            <person name="Priest M."/>
            <person name="Roberts A."/>
            <person name="Saif S."/>
            <person name="Shea T."/>
            <person name="Sisk P."/>
            <person name="Sykes S."/>
            <person name="Wortman J."/>
            <person name="Nusbaum C."/>
            <person name="Birren B."/>
        </authorList>
    </citation>
    <scope>NUCLEOTIDE SEQUENCE [LARGE SCALE GENOMIC DNA]</scope>
    <source>
        <strain evidence="16 17">NIPH 758</strain>
    </source>
</reference>
<evidence type="ECO:0000256" key="5">
    <source>
        <dbReference type="ARBA" id="ARBA00022630"/>
    </source>
</evidence>
<feature type="binding site" evidence="12">
    <location>
        <position position="284"/>
    </location>
    <ligand>
        <name>FAD</name>
        <dbReference type="ChEBI" id="CHEBI:57692"/>
    </ligand>
</feature>
<dbReference type="Pfam" id="PF00875">
    <property type="entry name" value="DNA_photolyase"/>
    <property type="match status" value="1"/>
</dbReference>
<dbReference type="Gene3D" id="1.10.579.10">
    <property type="entry name" value="DNA Cyclobutane Dipyrimidine Photolyase, subunit A, domain 3"/>
    <property type="match status" value="1"/>
</dbReference>
<evidence type="ECO:0000313" key="16">
    <source>
        <dbReference type="EMBL" id="ENU94176.1"/>
    </source>
</evidence>
<dbReference type="InterPro" id="IPR036134">
    <property type="entry name" value="Crypto/Photolyase_FAD-like_sf"/>
</dbReference>
<dbReference type="InterPro" id="IPR005101">
    <property type="entry name" value="Cryptochr/Photolyase_FAD-bd"/>
</dbReference>
<evidence type="ECO:0000256" key="2">
    <source>
        <dbReference type="ARBA" id="ARBA00005862"/>
    </source>
</evidence>
<dbReference type="Gene3D" id="1.25.40.80">
    <property type="match status" value="1"/>
</dbReference>
<accession>N8V2V6</accession>
<dbReference type="InterPro" id="IPR002081">
    <property type="entry name" value="Cryptochrome/DNA_photolyase_1"/>
</dbReference>
<dbReference type="InterPro" id="IPR018394">
    <property type="entry name" value="DNA_photolyase_1_CS_C"/>
</dbReference>
<comment type="cofactor">
    <cofactor evidence="1">
        <name>(6R)-5,10-methylene-5,6,7,8-tetrahydrofolate</name>
        <dbReference type="ChEBI" id="CHEBI:15636"/>
    </cofactor>
</comment>
<comment type="similarity">
    <text evidence="14">Belongs to the DNA photolyase family.</text>
</comment>
<dbReference type="PANTHER" id="PTHR11455">
    <property type="entry name" value="CRYPTOCHROME"/>
    <property type="match status" value="1"/>
</dbReference>
<evidence type="ECO:0000256" key="7">
    <source>
        <dbReference type="ARBA" id="ARBA00022991"/>
    </source>
</evidence>
<feature type="binding site" evidence="12">
    <location>
        <begin position="385"/>
        <end position="387"/>
    </location>
    <ligand>
        <name>FAD</name>
        <dbReference type="ChEBI" id="CHEBI:57692"/>
    </ligand>
</feature>
<evidence type="ECO:0000256" key="12">
    <source>
        <dbReference type="PIRSR" id="PIRSR602081-1"/>
    </source>
</evidence>
<comment type="cofactor">
    <cofactor evidence="12">
        <name>FAD</name>
        <dbReference type="ChEBI" id="CHEBI:57692"/>
    </cofactor>
    <text evidence="12">Binds 1 FAD per subunit.</text>
</comment>
<dbReference type="EC" id="4.1.99.3" evidence="3"/>
<dbReference type="RefSeq" id="WP_004770303.1">
    <property type="nucleotide sequence ID" value="NZ_KB849356.1"/>
</dbReference>
<dbReference type="InterPro" id="IPR014729">
    <property type="entry name" value="Rossmann-like_a/b/a_fold"/>
</dbReference>
<feature type="site" description="Electron transfer via tryptophanyl radical" evidence="13">
    <location>
        <position position="395"/>
    </location>
</feature>
<dbReference type="GO" id="GO:0000719">
    <property type="term" value="P:photoreactive repair"/>
    <property type="evidence" value="ECO:0007669"/>
    <property type="project" value="UniProtKB-ARBA"/>
</dbReference>
<dbReference type="SUPFAM" id="SSF48173">
    <property type="entry name" value="Cryptochrome/photolyase FAD-binding domain"/>
    <property type="match status" value="1"/>
</dbReference>
<comment type="similarity">
    <text evidence="2">Belongs to the DNA photolyase class-1 family.</text>
</comment>
<evidence type="ECO:0000259" key="15">
    <source>
        <dbReference type="PROSITE" id="PS51645"/>
    </source>
</evidence>
<evidence type="ECO:0000256" key="9">
    <source>
        <dbReference type="ARBA" id="ARBA00033999"/>
    </source>
</evidence>
<dbReference type="GO" id="GO:0009416">
    <property type="term" value="P:response to light stimulus"/>
    <property type="evidence" value="ECO:0007669"/>
    <property type="project" value="TreeGrafter"/>
</dbReference>
<keyword evidence="6 12" id="KW-0274">FAD</keyword>
<dbReference type="Gene3D" id="3.40.50.620">
    <property type="entry name" value="HUPs"/>
    <property type="match status" value="1"/>
</dbReference>
<evidence type="ECO:0000256" key="8">
    <source>
        <dbReference type="ARBA" id="ARBA00031671"/>
    </source>
</evidence>
<dbReference type="InterPro" id="IPR006050">
    <property type="entry name" value="DNA_photolyase_N"/>
</dbReference>
<dbReference type="FunFam" id="1.10.579.10:FF:000003">
    <property type="entry name" value="Deoxyribodipyrimidine photo-lyase"/>
    <property type="match status" value="1"/>
</dbReference>
<keyword evidence="7 14" id="KW-0157">Chromophore</keyword>
<feature type="site" description="Electron transfer via tryptophanyl radical" evidence="13">
    <location>
        <position position="319"/>
    </location>
</feature>
<dbReference type="GO" id="GO:0003677">
    <property type="term" value="F:DNA binding"/>
    <property type="evidence" value="ECO:0007669"/>
    <property type="project" value="TreeGrafter"/>
</dbReference>
<evidence type="ECO:0000256" key="11">
    <source>
        <dbReference type="ARBA" id="ARBA00083107"/>
    </source>
</evidence>
<proteinExistence type="inferred from homology"/>
<evidence type="ECO:0000256" key="1">
    <source>
        <dbReference type="ARBA" id="ARBA00001932"/>
    </source>
</evidence>
<dbReference type="GO" id="GO:0071949">
    <property type="term" value="F:FAD binding"/>
    <property type="evidence" value="ECO:0007669"/>
    <property type="project" value="TreeGrafter"/>
</dbReference>
<dbReference type="PROSITE" id="PS51645">
    <property type="entry name" value="PHR_CRY_ALPHA_BETA"/>
    <property type="match status" value="1"/>
</dbReference>
<dbReference type="Proteomes" id="UP000013049">
    <property type="component" value="Unassembled WGS sequence"/>
</dbReference>
<dbReference type="Pfam" id="PF03441">
    <property type="entry name" value="FAD_binding_7"/>
    <property type="match status" value="1"/>
</dbReference>
<comment type="caution">
    <text evidence="16">The sequence shown here is derived from an EMBL/GenBank/DDBJ whole genome shotgun (WGS) entry which is preliminary data.</text>
</comment>
<evidence type="ECO:0000256" key="14">
    <source>
        <dbReference type="RuleBase" id="RU004182"/>
    </source>
</evidence>
<feature type="site" description="Electron transfer via tryptophanyl radical" evidence="13">
    <location>
        <position position="372"/>
    </location>
</feature>
<dbReference type="GO" id="GO:0003904">
    <property type="term" value="F:deoxyribodipyrimidine photo-lyase activity"/>
    <property type="evidence" value="ECO:0007669"/>
    <property type="project" value="UniProtKB-EC"/>
</dbReference>
<evidence type="ECO:0000256" key="13">
    <source>
        <dbReference type="PIRSR" id="PIRSR602081-2"/>
    </source>
</evidence>
<dbReference type="PATRIC" id="fig|1217712.3.peg.70"/>
<dbReference type="AlphaFoldDB" id="N8V2V6"/>
<dbReference type="InterPro" id="IPR036155">
    <property type="entry name" value="Crypto/Photolyase_N_sf"/>
</dbReference>
<dbReference type="PANTHER" id="PTHR11455:SF9">
    <property type="entry name" value="CRYPTOCHROME CIRCADIAN CLOCK 5 ISOFORM X1"/>
    <property type="match status" value="1"/>
</dbReference>
<evidence type="ECO:0000313" key="17">
    <source>
        <dbReference type="Proteomes" id="UP000013049"/>
    </source>
</evidence>
<name>N8V2V6_9GAMM</name>
<organism evidence="16 17">
    <name type="scientific">Acinetobacter vivianii</name>
    <dbReference type="NCBI Taxonomy" id="1776742"/>
    <lineage>
        <taxon>Bacteria</taxon>
        <taxon>Pseudomonadati</taxon>
        <taxon>Pseudomonadota</taxon>
        <taxon>Gammaproteobacteria</taxon>
        <taxon>Moraxellales</taxon>
        <taxon>Moraxellaceae</taxon>
        <taxon>Acinetobacter</taxon>
    </lineage>
</organism>
<dbReference type="PROSITE" id="PS00394">
    <property type="entry name" value="DNA_PHOTOLYASES_1_1"/>
    <property type="match status" value="1"/>
</dbReference>
<feature type="binding site" evidence="12">
    <location>
        <position position="233"/>
    </location>
    <ligand>
        <name>FAD</name>
        <dbReference type="ChEBI" id="CHEBI:57692"/>
    </ligand>
</feature>
<dbReference type="eggNOG" id="COG0415">
    <property type="taxonomic scope" value="Bacteria"/>
</dbReference>
<comment type="function">
    <text evidence="10">Involved in repair of UV radiation-induced DNA damage. Catalyzes the light-dependent monomerization (300-600 nm) of cyclobutyl pyrimidine dimers (in cis-syn configuration), which are formed between adjacent bases on the same DNA strand upon exposure to ultraviolet radiation.</text>
</comment>
<feature type="binding site" evidence="12">
    <location>
        <begin position="245"/>
        <end position="249"/>
    </location>
    <ligand>
        <name>FAD</name>
        <dbReference type="ChEBI" id="CHEBI:57692"/>
    </ligand>
</feature>